<dbReference type="EMBL" id="JAHUTI010071383">
    <property type="protein sequence ID" value="MED6255598.1"/>
    <property type="molecule type" value="Genomic_DNA"/>
</dbReference>
<evidence type="ECO:0000313" key="2">
    <source>
        <dbReference type="EMBL" id="MED6255598.1"/>
    </source>
</evidence>
<feature type="region of interest" description="Disordered" evidence="1">
    <location>
        <begin position="54"/>
        <end position="83"/>
    </location>
</feature>
<reference evidence="2 3" key="1">
    <citation type="submission" date="2021-07" db="EMBL/GenBank/DDBJ databases">
        <authorList>
            <person name="Palmer J.M."/>
        </authorList>
    </citation>
    <scope>NUCLEOTIDE SEQUENCE [LARGE SCALE GENOMIC DNA]</scope>
    <source>
        <strain evidence="2 3">AT_MEX2019</strain>
        <tissue evidence="2">Muscle</tissue>
    </source>
</reference>
<proteinExistence type="predicted"/>
<sequence>MLAGSILQFEELRERPAGRCPDITGSTWHSVATQCEKQDGADPRISAPLEHQLLQPVLTHSTSPLHKGSRMDEQRCTFPPTLK</sequence>
<evidence type="ECO:0000256" key="1">
    <source>
        <dbReference type="SAM" id="MobiDB-lite"/>
    </source>
</evidence>
<organism evidence="2 3">
    <name type="scientific">Ataeniobius toweri</name>
    <dbReference type="NCBI Taxonomy" id="208326"/>
    <lineage>
        <taxon>Eukaryota</taxon>
        <taxon>Metazoa</taxon>
        <taxon>Chordata</taxon>
        <taxon>Craniata</taxon>
        <taxon>Vertebrata</taxon>
        <taxon>Euteleostomi</taxon>
        <taxon>Actinopterygii</taxon>
        <taxon>Neopterygii</taxon>
        <taxon>Teleostei</taxon>
        <taxon>Neoteleostei</taxon>
        <taxon>Acanthomorphata</taxon>
        <taxon>Ovalentaria</taxon>
        <taxon>Atherinomorphae</taxon>
        <taxon>Cyprinodontiformes</taxon>
        <taxon>Goodeidae</taxon>
        <taxon>Ataeniobius</taxon>
    </lineage>
</organism>
<name>A0ABU7C1F8_9TELE</name>
<protein>
    <submittedName>
        <fullName evidence="2">Uncharacterized protein</fullName>
    </submittedName>
</protein>
<keyword evidence="3" id="KW-1185">Reference proteome</keyword>
<evidence type="ECO:0000313" key="3">
    <source>
        <dbReference type="Proteomes" id="UP001345963"/>
    </source>
</evidence>
<feature type="non-terminal residue" evidence="2">
    <location>
        <position position="83"/>
    </location>
</feature>
<accession>A0ABU7C1F8</accession>
<comment type="caution">
    <text evidence="2">The sequence shown here is derived from an EMBL/GenBank/DDBJ whole genome shotgun (WGS) entry which is preliminary data.</text>
</comment>
<dbReference type="Proteomes" id="UP001345963">
    <property type="component" value="Unassembled WGS sequence"/>
</dbReference>
<gene>
    <name evidence="2" type="ORF">ATANTOWER_011805</name>
</gene>